<dbReference type="Pfam" id="PF00534">
    <property type="entry name" value="Glycos_transf_1"/>
    <property type="match status" value="1"/>
</dbReference>
<protein>
    <submittedName>
        <fullName evidence="3">Glycosyl transferase group 1</fullName>
    </submittedName>
</protein>
<feature type="transmembrane region" description="Helical" evidence="1">
    <location>
        <begin position="76"/>
        <end position="103"/>
    </location>
</feature>
<keyword evidence="1" id="KW-1133">Transmembrane helix</keyword>
<dbReference type="InterPro" id="IPR001296">
    <property type="entry name" value="Glyco_trans_1"/>
</dbReference>
<accession>A0A2Z4JR84</accession>
<gene>
    <name evidence="3" type="ORF">Pas1_01715</name>
</gene>
<dbReference type="RefSeq" id="WP_112294311.1">
    <property type="nucleotide sequence ID" value="NZ_CBCSBS010000003.1"/>
</dbReference>
<reference evidence="4" key="1">
    <citation type="submission" date="2018-06" db="EMBL/GenBank/DDBJ databases">
        <title>Description of a new Polynucleobacter species.</title>
        <authorList>
            <person name="Hahn M.W."/>
        </authorList>
    </citation>
    <scope>NUCLEOTIDE SEQUENCE [LARGE SCALE GENOMIC DNA]</scope>
    <source>
        <strain evidence="4">MG-25-Pas1-D2</strain>
    </source>
</reference>
<keyword evidence="1" id="KW-0812">Transmembrane</keyword>
<sequence>MKRRVIFMCNALDDLTRIGRDITTDSPAATKKIIMLCKALRISGVTAVILSMGRGGEIACWKNFSALVRRVDGVPIIYIPFSTIPIFSHLLSSIALAYCIFILRIRRFTHLIYYNRTATFIPSLLLSRVLGYVNILDLEDGETSGVRSVLKFLQLKIVSQLFDKICIKALLACSALKAFTSIRPVLCYYGTASPSPATPRFQSKKLTVLMSGTLSHETGAELLIDAIVMLRQKNEPWVRDIRFEITGKGESLDRFHLLASELSIPNLVVHGRLSSPEYLNILSSADIGLSLKLIGGPYANTTFPSKVIEYAASGVLVLTTEISDVRKVLGEGAIYLKRDEPSELIKLLKFIALNQKDALNYSIVGRDAVQKICMPRIAGEKLSEFIFGSV</sequence>
<evidence type="ECO:0000256" key="1">
    <source>
        <dbReference type="SAM" id="Phobius"/>
    </source>
</evidence>
<proteinExistence type="predicted"/>
<dbReference type="Proteomes" id="UP000248592">
    <property type="component" value="Chromosome"/>
</dbReference>
<dbReference type="GO" id="GO:0016757">
    <property type="term" value="F:glycosyltransferase activity"/>
    <property type="evidence" value="ECO:0007669"/>
    <property type="project" value="InterPro"/>
</dbReference>
<dbReference type="SUPFAM" id="SSF53756">
    <property type="entry name" value="UDP-Glycosyltransferase/glycogen phosphorylase"/>
    <property type="match status" value="1"/>
</dbReference>
<keyword evidence="3" id="KW-0808">Transferase</keyword>
<name>A0A2Z4JR84_9BURK</name>
<feature type="domain" description="Glycosyl transferase family 1" evidence="2">
    <location>
        <begin position="200"/>
        <end position="361"/>
    </location>
</feature>
<dbReference type="EMBL" id="CP030085">
    <property type="protein sequence ID" value="AWW49203.1"/>
    <property type="molecule type" value="Genomic_DNA"/>
</dbReference>
<evidence type="ECO:0000259" key="2">
    <source>
        <dbReference type="Pfam" id="PF00534"/>
    </source>
</evidence>
<dbReference type="AlphaFoldDB" id="A0A2Z4JR84"/>
<dbReference type="Gene3D" id="3.40.50.2000">
    <property type="entry name" value="Glycogen Phosphorylase B"/>
    <property type="match status" value="1"/>
</dbReference>
<evidence type="ECO:0000313" key="3">
    <source>
        <dbReference type="EMBL" id="AWW49203.1"/>
    </source>
</evidence>
<organism evidence="3 4">
    <name type="scientific">Polynucleobacter paneuropaeus</name>
    <dbReference type="NCBI Taxonomy" id="2527775"/>
    <lineage>
        <taxon>Bacteria</taxon>
        <taxon>Pseudomonadati</taxon>
        <taxon>Pseudomonadota</taxon>
        <taxon>Betaproteobacteria</taxon>
        <taxon>Burkholderiales</taxon>
        <taxon>Burkholderiaceae</taxon>
        <taxon>Polynucleobacter</taxon>
    </lineage>
</organism>
<evidence type="ECO:0000313" key="4">
    <source>
        <dbReference type="Proteomes" id="UP000248592"/>
    </source>
</evidence>
<keyword evidence="1" id="KW-0472">Membrane</keyword>